<gene>
    <name evidence="2" type="ORF">A2164_03185</name>
</gene>
<comment type="caution">
    <text evidence="2">The sequence shown here is derived from an EMBL/GenBank/DDBJ whole genome shotgun (WGS) entry which is preliminary data.</text>
</comment>
<proteinExistence type="predicted"/>
<evidence type="ECO:0000313" key="2">
    <source>
        <dbReference type="EMBL" id="OGD85783.1"/>
    </source>
</evidence>
<organism evidence="2 3">
    <name type="scientific">Candidatus Curtissbacteria bacterium RBG_13_35_7</name>
    <dbReference type="NCBI Taxonomy" id="1797705"/>
    <lineage>
        <taxon>Bacteria</taxon>
        <taxon>Candidatus Curtissiibacteriota</taxon>
    </lineage>
</organism>
<sequence length="140" mass="16029">MASRQERNFEALRFEAAGGFKPEEVNEPIKGLHEPFVLEIGTNFVSCERPALQVTEEVKIIIEPPTVDEKLLEIKSIMEEPPNPIRPKDETTNLLDVDPDHFDDESSPELVTPEDVSKIDYDAFHHVQVKKENSVRKQKH</sequence>
<dbReference type="Proteomes" id="UP000176317">
    <property type="component" value="Unassembled WGS sequence"/>
</dbReference>
<reference evidence="2 3" key="1">
    <citation type="journal article" date="2016" name="Nat. Commun.">
        <title>Thousands of microbial genomes shed light on interconnected biogeochemical processes in an aquifer system.</title>
        <authorList>
            <person name="Anantharaman K."/>
            <person name="Brown C.T."/>
            <person name="Hug L.A."/>
            <person name="Sharon I."/>
            <person name="Castelle C.J."/>
            <person name="Probst A.J."/>
            <person name="Thomas B.C."/>
            <person name="Singh A."/>
            <person name="Wilkins M.J."/>
            <person name="Karaoz U."/>
            <person name="Brodie E.L."/>
            <person name="Williams K.H."/>
            <person name="Hubbard S.S."/>
            <person name="Banfield J.F."/>
        </authorList>
    </citation>
    <scope>NUCLEOTIDE SEQUENCE [LARGE SCALE GENOMIC DNA]</scope>
</reference>
<name>A0A1F5G1M5_9BACT</name>
<feature type="region of interest" description="Disordered" evidence="1">
    <location>
        <begin position="78"/>
        <end position="112"/>
    </location>
</feature>
<accession>A0A1F5G1M5</accession>
<dbReference type="EMBL" id="MFAT01000056">
    <property type="protein sequence ID" value="OGD85783.1"/>
    <property type="molecule type" value="Genomic_DNA"/>
</dbReference>
<evidence type="ECO:0000313" key="3">
    <source>
        <dbReference type="Proteomes" id="UP000176317"/>
    </source>
</evidence>
<evidence type="ECO:0000256" key="1">
    <source>
        <dbReference type="SAM" id="MobiDB-lite"/>
    </source>
</evidence>
<dbReference type="AlphaFoldDB" id="A0A1F5G1M5"/>
<protein>
    <submittedName>
        <fullName evidence="2">Uncharacterized protein</fullName>
    </submittedName>
</protein>